<keyword evidence="6 16" id="KW-1003">Cell membrane</keyword>
<feature type="domain" description="PilZ" evidence="18">
    <location>
        <begin position="703"/>
        <end position="797"/>
    </location>
</feature>
<protein>
    <recommendedName>
        <fullName evidence="5 16">Cellulose synthase catalytic subunit [UDP-forming]</fullName>
        <ecNumber evidence="4 16">2.4.1.12</ecNumber>
    </recommendedName>
</protein>
<dbReference type="NCBIfam" id="TIGR03030">
    <property type="entry name" value="CelA"/>
    <property type="match status" value="1"/>
</dbReference>
<evidence type="ECO:0000256" key="5">
    <source>
        <dbReference type="ARBA" id="ARBA00018714"/>
    </source>
</evidence>
<dbReference type="AlphaFoldDB" id="A0A9D9DCX8"/>
<evidence type="ECO:0000256" key="6">
    <source>
        <dbReference type="ARBA" id="ARBA00022475"/>
    </source>
</evidence>
<comment type="caution">
    <text evidence="16">Lacks conserved residue(s) required for the propagation of feature annotation.</text>
</comment>
<feature type="domain" description="Glycosyltransferase 2-like" evidence="17">
    <location>
        <begin position="287"/>
        <end position="456"/>
    </location>
</feature>
<feature type="transmembrane region" description="Helical" evidence="16">
    <location>
        <begin position="547"/>
        <end position="576"/>
    </location>
</feature>
<keyword evidence="13 16" id="KW-1133">Transmembrane helix</keyword>
<sequence length="881" mass="99719">MKMMQQSALAYLSPHSLRLLQQRCSGRLSFYLNALFFFSCLCLLRLENKPFARWRKSPERYFPKVDFYHLKPADPLRLIIQALFLCCLRFDKNKRQSLNDRLLTLSLRLGHTFHAQLHAIFLALKGLCLDLADFIASLSDAGAASGSGSAGKGPSKLRLLTGFGIALVLLLLILWCITQPLTLLYQLIFVGLMLELALLLSRMHNNFTLLCLMVISLIISSRYMFWRAGYTLNFITMGGFVCSITLFLAECYTFLVMVLGYFQLALPLDRKPVPIELAPEDYPSVDVMIPTYDEPLDVVKPTVYGALNLDWPKDKLHVYILDDGTRSEFRDFAAQAGCGYIVRQEHKHAKAGNINHALTKTTGEYVAIFDCDHVPVHAFLQLTVGVMIKDPRTALVQTPHHFYSQNPFERNLDIPRIPQEDSLFHDLIQKGNDLWNATMFCGSCAVIRRAALDEIGGIAVNTVTEDAHTSLKLARRGWNAAAIAMPLAAGLSTETLSAHISQRIRWARGMIQIFRIENPLFGRGLTLGQRLCYLNAMMHFLHGIPRIIFILAPLPYLLFGTYVIYAQAAAILSYVIPHMLHSTLTNMERQKGYRMPFWSGIYETVLSWYITLPTLIALINPRFGKFNVTAKGGRIEADFFDWAVSKPYMLLIFLNLLGFSYGLYQLCFDPAAEIFSLLLNLGWLSYNLVILGGSIAALHETRQVRRFPRVRLNLPLLLETTPHRFLSVRLADFSQGGIGLVFDEGLYPKLAAAFKPGARVRFYLPYNQEYYGFNAELITLERSHAGLKLQLTSIEEEKRFNYCTISRSDLWSHVTEVENGLLPNFYTVLKSAVSGYKEAIKASPGSIRLFFAFYACVFELLFSFVPQRPLPLKINEVAAHV</sequence>
<comment type="function">
    <text evidence="16">Catalytic subunit of cellulose synthase. It polymerizes uridine 5'-diphosphate glucose to cellulose.</text>
</comment>
<dbReference type="InterPro" id="IPR003919">
    <property type="entry name" value="Cell_synth_A"/>
</dbReference>
<evidence type="ECO:0000256" key="4">
    <source>
        <dbReference type="ARBA" id="ARBA00012539"/>
    </source>
</evidence>
<evidence type="ECO:0000256" key="14">
    <source>
        <dbReference type="ARBA" id="ARBA00023136"/>
    </source>
</evidence>
<keyword evidence="11 16" id="KW-0812">Transmembrane</keyword>
<comment type="cofactor">
    <cofactor evidence="16">
        <name>Mg(2+)</name>
        <dbReference type="ChEBI" id="CHEBI:18420"/>
    </cofactor>
</comment>
<dbReference type="GO" id="GO:0006011">
    <property type="term" value="P:UDP-alpha-D-glucose metabolic process"/>
    <property type="evidence" value="ECO:0007669"/>
    <property type="project" value="InterPro"/>
</dbReference>
<keyword evidence="12 16" id="KW-0135">Cellulose biosynthesis</keyword>
<keyword evidence="10 16" id="KW-0808">Transferase</keyword>
<evidence type="ECO:0000259" key="18">
    <source>
        <dbReference type="Pfam" id="PF07238"/>
    </source>
</evidence>
<dbReference type="EC" id="2.4.1.12" evidence="4 16"/>
<feature type="transmembrane region" description="Helical" evidence="16">
    <location>
        <begin position="237"/>
        <end position="262"/>
    </location>
</feature>
<name>A0A9D9DCX8_9GAMM</name>
<dbReference type="Gene3D" id="3.90.550.10">
    <property type="entry name" value="Spore Coat Polysaccharide Biosynthesis Protein SpsA, Chain A"/>
    <property type="match status" value="1"/>
</dbReference>
<evidence type="ECO:0000256" key="2">
    <source>
        <dbReference type="ARBA" id="ARBA00005186"/>
    </source>
</evidence>
<reference evidence="19" key="1">
    <citation type="submission" date="2020-10" db="EMBL/GenBank/DDBJ databases">
        <authorList>
            <person name="Gilroy R."/>
        </authorList>
    </citation>
    <scope>NUCLEOTIDE SEQUENCE</scope>
    <source>
        <strain evidence="19">17213</strain>
    </source>
</reference>
<dbReference type="GO" id="GO:0005886">
    <property type="term" value="C:plasma membrane"/>
    <property type="evidence" value="ECO:0007669"/>
    <property type="project" value="UniProtKB-SubCell"/>
</dbReference>
<evidence type="ECO:0000256" key="15">
    <source>
        <dbReference type="ARBA" id="ARBA00048682"/>
    </source>
</evidence>
<proteinExistence type="inferred from homology"/>
<comment type="caution">
    <text evidence="19">The sequence shown here is derived from an EMBL/GenBank/DDBJ whole genome shotgun (WGS) entry which is preliminary data.</text>
</comment>
<feature type="transmembrane region" description="Helical" evidence="16">
    <location>
        <begin position="596"/>
        <end position="619"/>
    </location>
</feature>
<dbReference type="SUPFAM" id="SSF141371">
    <property type="entry name" value="PilZ domain-like"/>
    <property type="match status" value="1"/>
</dbReference>
<feature type="transmembrane region" description="Helical" evidence="16">
    <location>
        <begin position="639"/>
        <end position="662"/>
    </location>
</feature>
<evidence type="ECO:0000256" key="11">
    <source>
        <dbReference type="ARBA" id="ARBA00022692"/>
    </source>
</evidence>
<organism evidence="19 20">
    <name type="scientific">Candidatus Avisuccinivibrio stercorigallinarum</name>
    <dbReference type="NCBI Taxonomy" id="2840704"/>
    <lineage>
        <taxon>Bacteria</taxon>
        <taxon>Pseudomonadati</taxon>
        <taxon>Pseudomonadota</taxon>
        <taxon>Gammaproteobacteria</taxon>
        <taxon>Aeromonadales</taxon>
        <taxon>Succinivibrionaceae</taxon>
        <taxon>Succinivibrionaceae incertae sedis</taxon>
        <taxon>Candidatus Avisuccinivibrio</taxon>
    </lineage>
</organism>
<evidence type="ECO:0000256" key="9">
    <source>
        <dbReference type="ARBA" id="ARBA00022676"/>
    </source>
</evidence>
<dbReference type="Gene3D" id="2.40.10.220">
    <property type="entry name" value="predicted glycosyltransferase like domains"/>
    <property type="match status" value="1"/>
</dbReference>
<dbReference type="InterPro" id="IPR029044">
    <property type="entry name" value="Nucleotide-diphossugar_trans"/>
</dbReference>
<keyword evidence="14 16" id="KW-0472">Membrane</keyword>
<keyword evidence="7 16" id="KW-0997">Cell inner membrane</keyword>
<dbReference type="Pfam" id="PF00535">
    <property type="entry name" value="Glycos_transf_2"/>
    <property type="match status" value="1"/>
</dbReference>
<keyword evidence="9 16" id="KW-0328">Glycosyltransferase</keyword>
<dbReference type="Proteomes" id="UP000823631">
    <property type="component" value="Unassembled WGS sequence"/>
</dbReference>
<evidence type="ECO:0000256" key="1">
    <source>
        <dbReference type="ARBA" id="ARBA00004429"/>
    </source>
</evidence>
<evidence type="ECO:0000256" key="8">
    <source>
        <dbReference type="ARBA" id="ARBA00022636"/>
    </source>
</evidence>
<dbReference type="PANTHER" id="PTHR43867:SF2">
    <property type="entry name" value="CELLULOSE SYNTHASE CATALYTIC SUBUNIT A [UDP-FORMING]"/>
    <property type="match status" value="1"/>
</dbReference>
<evidence type="ECO:0000256" key="12">
    <source>
        <dbReference type="ARBA" id="ARBA00022916"/>
    </source>
</evidence>
<evidence type="ECO:0000256" key="7">
    <source>
        <dbReference type="ARBA" id="ARBA00022519"/>
    </source>
</evidence>
<feature type="transmembrane region" description="Helical" evidence="16">
    <location>
        <begin position="207"/>
        <end position="225"/>
    </location>
</feature>
<keyword evidence="8 16" id="KW-0973">c-di-GMP</keyword>
<reference evidence="19" key="2">
    <citation type="journal article" date="2021" name="PeerJ">
        <title>Extensive microbial diversity within the chicken gut microbiome revealed by metagenomics and culture.</title>
        <authorList>
            <person name="Gilroy R."/>
            <person name="Ravi A."/>
            <person name="Getino M."/>
            <person name="Pursley I."/>
            <person name="Horton D.L."/>
            <person name="Alikhan N.F."/>
            <person name="Baker D."/>
            <person name="Gharbi K."/>
            <person name="Hall N."/>
            <person name="Watson M."/>
            <person name="Adriaenssens E.M."/>
            <person name="Foster-Nyarko E."/>
            <person name="Jarju S."/>
            <person name="Secka A."/>
            <person name="Antonio M."/>
            <person name="Oren A."/>
            <person name="Chaudhuri R.R."/>
            <person name="La Ragione R."/>
            <person name="Hildebrand F."/>
            <person name="Pallen M.J."/>
        </authorList>
    </citation>
    <scope>NUCLEOTIDE SEQUENCE</scope>
    <source>
        <strain evidence="19">17213</strain>
    </source>
</reference>
<comment type="pathway">
    <text evidence="2 16">Glycan metabolism; bacterial cellulose biosynthesis.</text>
</comment>
<dbReference type="EMBL" id="JADINH010000199">
    <property type="protein sequence ID" value="MBO8416732.1"/>
    <property type="molecule type" value="Genomic_DNA"/>
</dbReference>
<evidence type="ECO:0000313" key="20">
    <source>
        <dbReference type="Proteomes" id="UP000823631"/>
    </source>
</evidence>
<evidence type="ECO:0000259" key="17">
    <source>
        <dbReference type="Pfam" id="PF00535"/>
    </source>
</evidence>
<dbReference type="InterPro" id="IPR009875">
    <property type="entry name" value="PilZ_domain"/>
</dbReference>
<comment type="similarity">
    <text evidence="3">Belongs to the glycosyltransferase 2 family.</text>
</comment>
<dbReference type="GO" id="GO:0035438">
    <property type="term" value="F:cyclic-di-GMP binding"/>
    <property type="evidence" value="ECO:0007669"/>
    <property type="project" value="InterPro"/>
</dbReference>
<accession>A0A9D9DCX8</accession>
<comment type="catalytic activity">
    <reaction evidence="15 16">
        <text>[(1-&gt;4)-beta-D-glucosyl](n) + UDP-alpha-D-glucose = [(1-&gt;4)-beta-D-glucosyl](n+1) + UDP + H(+)</text>
        <dbReference type="Rhea" id="RHEA:19929"/>
        <dbReference type="Rhea" id="RHEA-COMP:10033"/>
        <dbReference type="Rhea" id="RHEA-COMP:10034"/>
        <dbReference type="ChEBI" id="CHEBI:15378"/>
        <dbReference type="ChEBI" id="CHEBI:18246"/>
        <dbReference type="ChEBI" id="CHEBI:58223"/>
        <dbReference type="ChEBI" id="CHEBI:58885"/>
        <dbReference type="EC" id="2.4.1.12"/>
    </reaction>
</comment>
<evidence type="ECO:0000256" key="16">
    <source>
        <dbReference type="RuleBase" id="RU365020"/>
    </source>
</evidence>
<dbReference type="SUPFAM" id="SSF53448">
    <property type="entry name" value="Nucleotide-diphospho-sugar transferases"/>
    <property type="match status" value="1"/>
</dbReference>
<dbReference type="CDD" id="cd06421">
    <property type="entry name" value="CESA_CelA_like"/>
    <property type="match status" value="1"/>
</dbReference>
<evidence type="ECO:0000256" key="10">
    <source>
        <dbReference type="ARBA" id="ARBA00022679"/>
    </source>
</evidence>
<comment type="subcellular location">
    <subcellularLocation>
        <location evidence="1">Cell inner membrane</location>
        <topology evidence="1">Multi-pass membrane protein</topology>
    </subcellularLocation>
</comment>
<evidence type="ECO:0000256" key="13">
    <source>
        <dbReference type="ARBA" id="ARBA00022989"/>
    </source>
</evidence>
<dbReference type="PANTHER" id="PTHR43867">
    <property type="entry name" value="CELLULOSE SYNTHASE CATALYTIC SUBUNIT A [UDP-FORMING]"/>
    <property type="match status" value="1"/>
</dbReference>
<evidence type="ECO:0000313" key="19">
    <source>
        <dbReference type="EMBL" id="MBO8416732.1"/>
    </source>
</evidence>
<evidence type="ECO:0000256" key="3">
    <source>
        <dbReference type="ARBA" id="ARBA00006739"/>
    </source>
</evidence>
<dbReference type="PRINTS" id="PR01439">
    <property type="entry name" value="CELLSNTHASEA"/>
</dbReference>
<dbReference type="InterPro" id="IPR050321">
    <property type="entry name" value="Glycosyltr_2/OpgH_subfam"/>
</dbReference>
<dbReference type="GO" id="GO:0030244">
    <property type="term" value="P:cellulose biosynthetic process"/>
    <property type="evidence" value="ECO:0007669"/>
    <property type="project" value="UniProtKB-KW"/>
</dbReference>
<gene>
    <name evidence="19" type="primary">bcsA</name>
    <name evidence="19" type="ORF">IAB19_10160</name>
</gene>
<feature type="transmembrane region" description="Helical" evidence="16">
    <location>
        <begin position="674"/>
        <end position="698"/>
    </location>
</feature>
<dbReference type="Pfam" id="PF07238">
    <property type="entry name" value="PilZ"/>
    <property type="match status" value="1"/>
</dbReference>
<dbReference type="InterPro" id="IPR001173">
    <property type="entry name" value="Glyco_trans_2-like"/>
</dbReference>
<dbReference type="GO" id="GO:0016760">
    <property type="term" value="F:cellulose synthase (UDP-forming) activity"/>
    <property type="evidence" value="ECO:0007669"/>
    <property type="project" value="UniProtKB-EC"/>
</dbReference>